<keyword evidence="1" id="KW-0862">Zinc</keyword>
<feature type="compositionally biased region" description="Basic residues" evidence="6">
    <location>
        <begin position="36"/>
        <end position="47"/>
    </location>
</feature>
<dbReference type="GO" id="GO:0008270">
    <property type="term" value="F:zinc ion binding"/>
    <property type="evidence" value="ECO:0007669"/>
    <property type="project" value="InterPro"/>
</dbReference>
<feature type="non-terminal residue" evidence="8">
    <location>
        <position position="1"/>
    </location>
</feature>
<dbReference type="InterPro" id="IPR007219">
    <property type="entry name" value="XnlR_reg_dom"/>
</dbReference>
<dbReference type="GO" id="GO:0003677">
    <property type="term" value="F:DNA binding"/>
    <property type="evidence" value="ECO:0007669"/>
    <property type="project" value="UniProtKB-KW"/>
</dbReference>
<comment type="caution">
    <text evidence="8">The sequence shown here is derived from an EMBL/GenBank/DDBJ whole genome shotgun (WGS) entry which is preliminary data.</text>
</comment>
<keyword evidence="2" id="KW-0805">Transcription regulation</keyword>
<evidence type="ECO:0000256" key="2">
    <source>
        <dbReference type="ARBA" id="ARBA00023015"/>
    </source>
</evidence>
<dbReference type="EMBL" id="NCSJ02000287">
    <property type="protein sequence ID" value="RFU26064.1"/>
    <property type="molecule type" value="Genomic_DNA"/>
</dbReference>
<dbReference type="Pfam" id="PF04082">
    <property type="entry name" value="Fungal_trans"/>
    <property type="match status" value="1"/>
</dbReference>
<evidence type="ECO:0000313" key="8">
    <source>
        <dbReference type="EMBL" id="RFU26064.1"/>
    </source>
</evidence>
<dbReference type="GO" id="GO:0000981">
    <property type="term" value="F:DNA-binding transcription factor activity, RNA polymerase II-specific"/>
    <property type="evidence" value="ECO:0007669"/>
    <property type="project" value="InterPro"/>
</dbReference>
<evidence type="ECO:0000256" key="5">
    <source>
        <dbReference type="ARBA" id="ARBA00023242"/>
    </source>
</evidence>
<dbReference type="OrthoDB" id="5121955at2759"/>
<evidence type="ECO:0000256" key="3">
    <source>
        <dbReference type="ARBA" id="ARBA00023125"/>
    </source>
</evidence>
<dbReference type="PANTHER" id="PTHR47171">
    <property type="entry name" value="FARA-RELATED"/>
    <property type="match status" value="1"/>
</dbReference>
<gene>
    <name evidence="8" type="ORF">B7463_g10281</name>
</gene>
<dbReference type="InterPro" id="IPR052073">
    <property type="entry name" value="Amide_Lactam_Regulators"/>
</dbReference>
<feature type="region of interest" description="Disordered" evidence="6">
    <location>
        <begin position="36"/>
        <end position="75"/>
    </location>
</feature>
<keyword evidence="4" id="KW-0804">Transcription</keyword>
<proteinExistence type="predicted"/>
<evidence type="ECO:0000256" key="4">
    <source>
        <dbReference type="ARBA" id="ARBA00023163"/>
    </source>
</evidence>
<sequence>MAEFNISVVGPATFGKETTPAIKACIRCHERKVKCNARRHRDKRTRNKVSPAQAQTTTPESSQAASNSHDPGSRQQENANLFQDYVPTTIALQPFSGEPVNYVHPDGNFAFHPPEVMNLEPFGFEDSGMSTSTTGSPSVVRTAPPANEPASERFEAFVGDSFGAFTPNFVNNQRNSRSNTALPQDQSGEFPARLDVDLGSRSTIDIERQFINLDSEDMDYLRAKGAFDLPPRQLQEDMVYAFFEHVSPVMPVINRTAFLREFQANEISSRLLLFAIFTAGCKACQNPLLMDQYGTKLGSGHRFYKITKALLDTGYEQSKLVQIQALLLITWWWDKKDDGGKNMRGCAMNAINIAQSIGMSRWAHYPKDDPILRGVWKRVWWGCIIRDSNVSMAHGLPTMLTLDNYDAHPLTPEDFIEEPGFQHDTQTFPYPLEEVSFYIHQAKISELLGIVHSAQYYMYRLRTETTGSIAKREAAINENNLHFRRNYDQIPYSEETMIECTRVCEEWYCNLPPEIEYDVDDIQGHRFWPAYLHILFFTILCTRHREKSVSKAVGAEALARKHWSQAQGIAAATMISKIVRNMKAHGQIMKCTGLLASLIHRLFEALQANMNRVNTLAGSKSTRFYAEYLPNTHVSSEIGNGTIKRLLASRTPFETNYESEPGLASLSTSSQPASVLSTSNPSSSYFLDLDTLPPEFFEDNAEFPVTLNPQNWCDFFDLGKL</sequence>
<dbReference type="GO" id="GO:0006351">
    <property type="term" value="P:DNA-templated transcription"/>
    <property type="evidence" value="ECO:0007669"/>
    <property type="project" value="InterPro"/>
</dbReference>
<dbReference type="STRING" id="5539.A0A3E2GY43"/>
<dbReference type="InterPro" id="IPR001138">
    <property type="entry name" value="Zn2Cys6_DnaBD"/>
</dbReference>
<feature type="non-terminal residue" evidence="8">
    <location>
        <position position="721"/>
    </location>
</feature>
<reference evidence="8 9" key="1">
    <citation type="submission" date="2018-05" db="EMBL/GenBank/DDBJ databases">
        <title>Draft genome sequence of Scytalidium lignicola DSM 105466, a ubiquitous saprotrophic fungus.</title>
        <authorList>
            <person name="Buettner E."/>
            <person name="Gebauer A.M."/>
            <person name="Hofrichter M."/>
            <person name="Liers C."/>
            <person name="Kellner H."/>
        </authorList>
    </citation>
    <scope>NUCLEOTIDE SEQUENCE [LARGE SCALE GENOMIC DNA]</scope>
    <source>
        <strain evidence="8 9">DSM 105466</strain>
    </source>
</reference>
<feature type="compositionally biased region" description="Polar residues" evidence="6">
    <location>
        <begin position="48"/>
        <end position="75"/>
    </location>
</feature>
<evidence type="ECO:0000256" key="6">
    <source>
        <dbReference type="SAM" id="MobiDB-lite"/>
    </source>
</evidence>
<keyword evidence="5" id="KW-0539">Nucleus</keyword>
<keyword evidence="3" id="KW-0238">DNA-binding</keyword>
<dbReference type="PANTHER" id="PTHR47171:SF3">
    <property type="entry name" value="FARA-RELATED"/>
    <property type="match status" value="1"/>
</dbReference>
<evidence type="ECO:0000256" key="1">
    <source>
        <dbReference type="ARBA" id="ARBA00022833"/>
    </source>
</evidence>
<accession>A0A3E2GY43</accession>
<protein>
    <recommendedName>
        <fullName evidence="7">Xylanolytic transcriptional activator regulatory domain-containing protein</fullName>
    </recommendedName>
</protein>
<evidence type="ECO:0000313" key="9">
    <source>
        <dbReference type="Proteomes" id="UP000258309"/>
    </source>
</evidence>
<organism evidence="8 9">
    <name type="scientific">Scytalidium lignicola</name>
    <name type="common">Hyphomycete</name>
    <dbReference type="NCBI Taxonomy" id="5539"/>
    <lineage>
        <taxon>Eukaryota</taxon>
        <taxon>Fungi</taxon>
        <taxon>Dikarya</taxon>
        <taxon>Ascomycota</taxon>
        <taxon>Pezizomycotina</taxon>
        <taxon>Leotiomycetes</taxon>
        <taxon>Leotiomycetes incertae sedis</taxon>
        <taxon>Scytalidium</taxon>
    </lineage>
</organism>
<dbReference type="CDD" id="cd12148">
    <property type="entry name" value="fungal_TF_MHR"/>
    <property type="match status" value="1"/>
</dbReference>
<evidence type="ECO:0000259" key="7">
    <source>
        <dbReference type="Pfam" id="PF04082"/>
    </source>
</evidence>
<keyword evidence="9" id="KW-1185">Reference proteome</keyword>
<dbReference type="Proteomes" id="UP000258309">
    <property type="component" value="Unassembled WGS sequence"/>
</dbReference>
<feature type="domain" description="Xylanolytic transcriptional activator regulatory" evidence="7">
    <location>
        <begin position="241"/>
        <end position="457"/>
    </location>
</feature>
<name>A0A3E2GY43_SCYLI</name>
<dbReference type="CDD" id="cd00067">
    <property type="entry name" value="GAL4"/>
    <property type="match status" value="1"/>
</dbReference>
<dbReference type="AlphaFoldDB" id="A0A3E2GY43"/>